<dbReference type="Pfam" id="PF04073">
    <property type="entry name" value="tRNA_edit"/>
    <property type="match status" value="1"/>
</dbReference>
<feature type="domain" description="YbaK/aminoacyl-tRNA synthetase-associated" evidence="1">
    <location>
        <begin position="25"/>
        <end position="151"/>
    </location>
</feature>
<dbReference type="GO" id="GO:0002161">
    <property type="term" value="F:aminoacyl-tRNA deacylase activity"/>
    <property type="evidence" value="ECO:0007669"/>
    <property type="project" value="InterPro"/>
</dbReference>
<proteinExistence type="predicted"/>
<protein>
    <recommendedName>
        <fullName evidence="1">YbaK/aminoacyl-tRNA synthetase-associated domain-containing protein</fullName>
    </recommendedName>
</protein>
<dbReference type="SUPFAM" id="SSF55826">
    <property type="entry name" value="YbaK/ProRS associated domain"/>
    <property type="match status" value="1"/>
</dbReference>
<dbReference type="AlphaFoldDB" id="A0A0G1KJU7"/>
<dbReference type="PANTHER" id="PTHR30411">
    <property type="entry name" value="CYTOPLASMIC PROTEIN"/>
    <property type="match status" value="1"/>
</dbReference>
<name>A0A0G1KJU7_UNCKA</name>
<gene>
    <name evidence="2" type="ORF">UW82_C0029G0018</name>
</gene>
<evidence type="ECO:0000313" key="3">
    <source>
        <dbReference type="Proteomes" id="UP000034504"/>
    </source>
</evidence>
<evidence type="ECO:0000259" key="1">
    <source>
        <dbReference type="Pfam" id="PF04073"/>
    </source>
</evidence>
<accession>A0A0G1KJU7</accession>
<dbReference type="Proteomes" id="UP000034504">
    <property type="component" value="Unassembled WGS sequence"/>
</dbReference>
<reference evidence="2 3" key="1">
    <citation type="journal article" date="2015" name="Nature">
        <title>rRNA introns, odd ribosomes, and small enigmatic genomes across a large radiation of phyla.</title>
        <authorList>
            <person name="Brown C.T."/>
            <person name="Hug L.A."/>
            <person name="Thomas B.C."/>
            <person name="Sharon I."/>
            <person name="Castelle C.J."/>
            <person name="Singh A."/>
            <person name="Wilkins M.J."/>
            <person name="Williams K.H."/>
            <person name="Banfield J.F."/>
        </authorList>
    </citation>
    <scope>NUCLEOTIDE SEQUENCE [LARGE SCALE GENOMIC DNA]</scope>
</reference>
<dbReference type="EMBL" id="LCJU01000029">
    <property type="protein sequence ID" value="KKT83981.1"/>
    <property type="molecule type" value="Genomic_DNA"/>
</dbReference>
<comment type="caution">
    <text evidence="2">The sequence shown here is derived from an EMBL/GenBank/DDBJ whole genome shotgun (WGS) entry which is preliminary data.</text>
</comment>
<organism evidence="2 3">
    <name type="scientific">candidate division WWE3 bacterium GW2011_GWC2_44_9</name>
    <dbReference type="NCBI Taxonomy" id="1619125"/>
    <lineage>
        <taxon>Bacteria</taxon>
        <taxon>Katanobacteria</taxon>
    </lineage>
</organism>
<dbReference type="PANTHER" id="PTHR30411:SF9">
    <property type="entry name" value="MULTIFUNCTIONAL SER_THR-TRNA DEACYLASE PROXP-Y"/>
    <property type="match status" value="1"/>
</dbReference>
<sequence>MYHPTVDRVKNLLASHQIEFDFFDHEPVRTSEEAAKVRTGYSINQGAKALIVKVTGRVGVETYLMLVLPGDKRFDSKLAKSSLEAKAMRFATEAEVSSLTQGVQVGGVPPFGSLFSLPTFVDPLVLANEKIVFNAGDRCASIGIASRDYLKVENPTVLAIVSD</sequence>
<dbReference type="InterPro" id="IPR007214">
    <property type="entry name" value="YbaK/aa-tRNA-synth-assoc-dom"/>
</dbReference>
<dbReference type="Gene3D" id="3.90.960.10">
    <property type="entry name" value="YbaK/aminoacyl-tRNA synthetase-associated domain"/>
    <property type="match status" value="1"/>
</dbReference>
<evidence type="ECO:0000313" key="2">
    <source>
        <dbReference type="EMBL" id="KKT83981.1"/>
    </source>
</evidence>
<dbReference type="InterPro" id="IPR036754">
    <property type="entry name" value="YbaK/aa-tRNA-synt-asso_dom_sf"/>
</dbReference>